<keyword evidence="4" id="KW-1185">Reference proteome</keyword>
<dbReference type="Proteomes" id="UP001183610">
    <property type="component" value="Unassembled WGS sequence"/>
</dbReference>
<keyword evidence="2" id="KW-0812">Transmembrane</keyword>
<dbReference type="RefSeq" id="WP_009066467.1">
    <property type="nucleotide sequence ID" value="NZ_JAVRET010000096.1"/>
</dbReference>
<proteinExistence type="predicted"/>
<name>A0ABU2RBV8_9ACTN</name>
<feature type="compositionally biased region" description="Basic and acidic residues" evidence="1">
    <location>
        <begin position="1"/>
        <end position="11"/>
    </location>
</feature>
<feature type="region of interest" description="Disordered" evidence="1">
    <location>
        <begin position="1"/>
        <end position="26"/>
    </location>
</feature>
<sequence>MSDHSNPRDDNTPGAPHGTHKPANLDDIKAVERLERESATASRLFDVRLIIGGLFTVYGIIVTITGITASDADLAKAQDININLWTGLGMLVLGLLFLAWMMWRPQTPPPVEEIVEDLNREE</sequence>
<evidence type="ECO:0000313" key="3">
    <source>
        <dbReference type="EMBL" id="MDT0412814.1"/>
    </source>
</evidence>
<evidence type="ECO:0000256" key="1">
    <source>
        <dbReference type="SAM" id="MobiDB-lite"/>
    </source>
</evidence>
<evidence type="ECO:0000313" key="4">
    <source>
        <dbReference type="Proteomes" id="UP001183610"/>
    </source>
</evidence>
<feature type="transmembrane region" description="Helical" evidence="2">
    <location>
        <begin position="49"/>
        <end position="70"/>
    </location>
</feature>
<feature type="transmembrane region" description="Helical" evidence="2">
    <location>
        <begin position="82"/>
        <end position="103"/>
    </location>
</feature>
<evidence type="ECO:0000256" key="2">
    <source>
        <dbReference type="SAM" id="Phobius"/>
    </source>
</evidence>
<comment type="caution">
    <text evidence="3">The sequence shown here is derived from an EMBL/GenBank/DDBJ whole genome shotgun (WGS) entry which is preliminary data.</text>
</comment>
<dbReference type="EMBL" id="JAVRET010000096">
    <property type="protein sequence ID" value="MDT0412814.1"/>
    <property type="molecule type" value="Genomic_DNA"/>
</dbReference>
<keyword evidence="2" id="KW-0472">Membrane</keyword>
<accession>A0ABU2RBV8</accession>
<evidence type="ECO:0008006" key="5">
    <source>
        <dbReference type="Google" id="ProtNLM"/>
    </source>
</evidence>
<protein>
    <recommendedName>
        <fullName evidence="5">DUF485 domain-containing protein</fullName>
    </recommendedName>
</protein>
<keyword evidence="2" id="KW-1133">Transmembrane helix</keyword>
<organism evidence="3 4">
    <name type="scientific">Streptomyces evansiae</name>
    <dbReference type="NCBI Taxonomy" id="3075535"/>
    <lineage>
        <taxon>Bacteria</taxon>
        <taxon>Bacillati</taxon>
        <taxon>Actinomycetota</taxon>
        <taxon>Actinomycetes</taxon>
        <taxon>Kitasatosporales</taxon>
        <taxon>Streptomycetaceae</taxon>
        <taxon>Streptomyces</taxon>
    </lineage>
</organism>
<reference evidence="4" key="1">
    <citation type="submission" date="2023-07" db="EMBL/GenBank/DDBJ databases">
        <title>30 novel species of actinomycetes from the DSMZ collection.</title>
        <authorList>
            <person name="Nouioui I."/>
        </authorList>
    </citation>
    <scope>NUCLEOTIDE SEQUENCE [LARGE SCALE GENOMIC DNA]</scope>
    <source>
        <strain evidence="4">DSM 41979</strain>
    </source>
</reference>
<gene>
    <name evidence="3" type="ORF">RM698_27680</name>
</gene>